<feature type="region of interest" description="Disordered" evidence="11">
    <location>
        <begin position="412"/>
        <end position="442"/>
    </location>
</feature>
<accession>A0A5D2DPG8</accession>
<evidence type="ECO:0000256" key="1">
    <source>
        <dbReference type="ARBA" id="ARBA00004123"/>
    </source>
</evidence>
<name>A0A5D2DPG8_GOSDA</name>
<dbReference type="InterPro" id="IPR036236">
    <property type="entry name" value="Znf_C2H2_sf"/>
</dbReference>
<dbReference type="Pfam" id="PF05699">
    <property type="entry name" value="Dimer_Tnp_hAT"/>
    <property type="match status" value="1"/>
</dbReference>
<keyword evidence="9" id="KW-0539">Nucleus</keyword>
<keyword evidence="14" id="KW-1185">Reference proteome</keyword>
<keyword evidence="8" id="KW-0804">Transcription</keyword>
<evidence type="ECO:0000256" key="4">
    <source>
        <dbReference type="ARBA" id="ARBA00022771"/>
    </source>
</evidence>
<dbReference type="EMBL" id="CM017701">
    <property type="protein sequence ID" value="TYG82970.1"/>
    <property type="molecule type" value="Genomic_DNA"/>
</dbReference>
<keyword evidence="6" id="KW-0805">Transcription regulation</keyword>
<evidence type="ECO:0000256" key="10">
    <source>
        <dbReference type="PROSITE-ProRule" id="PRU00027"/>
    </source>
</evidence>
<keyword evidence="3" id="KW-0479">Metal-binding</keyword>
<dbReference type="AlphaFoldDB" id="A0A5D2DPG8"/>
<evidence type="ECO:0000256" key="2">
    <source>
        <dbReference type="ARBA" id="ARBA00011738"/>
    </source>
</evidence>
<dbReference type="InterPro" id="IPR012337">
    <property type="entry name" value="RNaseH-like_sf"/>
</dbReference>
<gene>
    <name evidence="13" type="ORF">ES288_D01G131500v1</name>
</gene>
<keyword evidence="5" id="KW-0862">Zinc</keyword>
<dbReference type="InterPro" id="IPR003656">
    <property type="entry name" value="Znf_BED"/>
</dbReference>
<dbReference type="GO" id="GO:0009791">
    <property type="term" value="P:post-embryonic development"/>
    <property type="evidence" value="ECO:0007669"/>
    <property type="project" value="UniProtKB-ARBA"/>
</dbReference>
<evidence type="ECO:0000256" key="5">
    <source>
        <dbReference type="ARBA" id="ARBA00022833"/>
    </source>
</evidence>
<dbReference type="GO" id="GO:0005634">
    <property type="term" value="C:nucleus"/>
    <property type="evidence" value="ECO:0007669"/>
    <property type="project" value="UniProtKB-SubCell"/>
</dbReference>
<evidence type="ECO:0000256" key="6">
    <source>
        <dbReference type="ARBA" id="ARBA00023015"/>
    </source>
</evidence>
<reference evidence="13 14" key="1">
    <citation type="submission" date="2019-06" db="EMBL/GenBank/DDBJ databases">
        <title>WGS assembly of Gossypium darwinii.</title>
        <authorList>
            <person name="Chen Z.J."/>
            <person name="Sreedasyam A."/>
            <person name="Ando A."/>
            <person name="Song Q."/>
            <person name="De L."/>
            <person name="Hulse-Kemp A."/>
            <person name="Ding M."/>
            <person name="Ye W."/>
            <person name="Kirkbride R."/>
            <person name="Jenkins J."/>
            <person name="Plott C."/>
            <person name="Lovell J."/>
            <person name="Lin Y.-M."/>
            <person name="Vaughn R."/>
            <person name="Liu B."/>
            <person name="Li W."/>
            <person name="Simpson S."/>
            <person name="Scheffler B."/>
            <person name="Saski C."/>
            <person name="Grover C."/>
            <person name="Hu G."/>
            <person name="Conover J."/>
            <person name="Carlson J."/>
            <person name="Shu S."/>
            <person name="Boston L."/>
            <person name="Williams M."/>
            <person name="Peterson D."/>
            <person name="Mcgee K."/>
            <person name="Jones D."/>
            <person name="Wendel J."/>
            <person name="Stelly D."/>
            <person name="Grimwood J."/>
            <person name="Schmutz J."/>
        </authorList>
    </citation>
    <scope>NUCLEOTIDE SEQUENCE [LARGE SCALE GENOMIC DNA]</scope>
    <source>
        <strain evidence="13">1808015.09</strain>
    </source>
</reference>
<keyword evidence="4 10" id="KW-0863">Zinc-finger</keyword>
<evidence type="ECO:0000313" key="13">
    <source>
        <dbReference type="EMBL" id="TYG82970.1"/>
    </source>
</evidence>
<dbReference type="Proteomes" id="UP000323506">
    <property type="component" value="Chromosome D01"/>
</dbReference>
<protein>
    <recommendedName>
        <fullName evidence="12">BED-type domain-containing protein</fullName>
    </recommendedName>
</protein>
<dbReference type="InterPro" id="IPR052035">
    <property type="entry name" value="ZnF_BED_domain_contain"/>
</dbReference>
<dbReference type="InterPro" id="IPR025525">
    <property type="entry name" value="hAT-like_transposase_RNase-H"/>
</dbReference>
<sequence length="592" mass="68159">MTMASSNTPIPVDDGFNEYESALKRQKSTTSKVWDEMTKLECENKNELKAQCNHCKTIFFAKSSSRTSHLRRHLNSCLNKVNKDITQYTIATQPSLGSCRQAISTFLVCGKHSFRTVEEPGFRYMMKIASLNFKNISRHTAARDVLMCYAKERDRVKEELAKTPGLICLTFDNWNSEHTNYEYICITAHWVDKDWKLQKRIIRFTALFPPYNGLNIADKLVLCLSQWGIDKKIFSITLDNASYNDVIVSCLKNRFHANRAILCDDAFFQVRCCAHTLNLIVKAGLELADDVVNVLGYWGQWDKDYQMFALFNEEWRNVAILCKFLKVFYDVTWVWKVHKVLLDTVKGLYSFLTPMVKQMQEKFNKYWAGYSLILSCAAILDPRYKLNYVQFVETILSNLRLLFDEYVKKSKPTSSSLVGSSNVLDKNPDDSSLDEHNVNSVDVGGDFDESDDYKRYLNESSTRSEKSHLDIYLEEPELELNSQIDVLDYWSKSSVRYNELSLLVRDLLAIPISAVAFESAFSMGKKVITPLRSSFKQKTVQAVICLDDWMRAKGFSIGLDDWMRAKGFSTKIGYKNDDDDEDDEDDISSIAF</sequence>
<comment type="subunit">
    <text evidence="2">Homodimer.</text>
</comment>
<evidence type="ECO:0000256" key="8">
    <source>
        <dbReference type="ARBA" id="ARBA00023163"/>
    </source>
</evidence>
<feature type="compositionally biased region" description="Polar residues" evidence="11">
    <location>
        <begin position="412"/>
        <end position="424"/>
    </location>
</feature>
<dbReference type="GO" id="GO:0003677">
    <property type="term" value="F:DNA binding"/>
    <property type="evidence" value="ECO:0007669"/>
    <property type="project" value="UniProtKB-KW"/>
</dbReference>
<dbReference type="SUPFAM" id="SSF53098">
    <property type="entry name" value="Ribonuclease H-like"/>
    <property type="match status" value="1"/>
</dbReference>
<feature type="compositionally biased region" description="Basic and acidic residues" evidence="11">
    <location>
        <begin position="426"/>
        <end position="437"/>
    </location>
</feature>
<dbReference type="Pfam" id="PF14372">
    <property type="entry name" value="hAT-like_RNase-H"/>
    <property type="match status" value="1"/>
</dbReference>
<feature type="domain" description="BED-type" evidence="12">
    <location>
        <begin position="28"/>
        <end position="84"/>
    </location>
</feature>
<evidence type="ECO:0000259" key="12">
    <source>
        <dbReference type="PROSITE" id="PS50808"/>
    </source>
</evidence>
<dbReference type="PANTHER" id="PTHR46481">
    <property type="entry name" value="ZINC FINGER BED DOMAIN-CONTAINING PROTEIN 4"/>
    <property type="match status" value="1"/>
</dbReference>
<dbReference type="PANTHER" id="PTHR46481:SF10">
    <property type="entry name" value="ZINC FINGER BED DOMAIN-CONTAINING PROTEIN 39"/>
    <property type="match status" value="1"/>
</dbReference>
<organism evidence="13 14">
    <name type="scientific">Gossypium darwinii</name>
    <name type="common">Darwin's cotton</name>
    <name type="synonym">Gossypium barbadense var. darwinii</name>
    <dbReference type="NCBI Taxonomy" id="34276"/>
    <lineage>
        <taxon>Eukaryota</taxon>
        <taxon>Viridiplantae</taxon>
        <taxon>Streptophyta</taxon>
        <taxon>Embryophyta</taxon>
        <taxon>Tracheophyta</taxon>
        <taxon>Spermatophyta</taxon>
        <taxon>Magnoliopsida</taxon>
        <taxon>eudicotyledons</taxon>
        <taxon>Gunneridae</taxon>
        <taxon>Pentapetalae</taxon>
        <taxon>rosids</taxon>
        <taxon>malvids</taxon>
        <taxon>Malvales</taxon>
        <taxon>Malvaceae</taxon>
        <taxon>Malvoideae</taxon>
        <taxon>Gossypium</taxon>
    </lineage>
</organism>
<dbReference type="InterPro" id="IPR008906">
    <property type="entry name" value="HATC_C_dom"/>
</dbReference>
<keyword evidence="7" id="KW-0238">DNA-binding</keyword>
<evidence type="ECO:0000256" key="11">
    <source>
        <dbReference type="SAM" id="MobiDB-lite"/>
    </source>
</evidence>
<comment type="subcellular location">
    <subcellularLocation>
        <location evidence="1">Nucleus</location>
    </subcellularLocation>
</comment>
<dbReference type="GO" id="GO:0046983">
    <property type="term" value="F:protein dimerization activity"/>
    <property type="evidence" value="ECO:0007669"/>
    <property type="project" value="InterPro"/>
</dbReference>
<evidence type="ECO:0000313" key="14">
    <source>
        <dbReference type="Proteomes" id="UP000323506"/>
    </source>
</evidence>
<evidence type="ECO:0000256" key="9">
    <source>
        <dbReference type="ARBA" id="ARBA00023242"/>
    </source>
</evidence>
<dbReference type="GO" id="GO:0008270">
    <property type="term" value="F:zinc ion binding"/>
    <property type="evidence" value="ECO:0007669"/>
    <property type="project" value="UniProtKB-KW"/>
</dbReference>
<proteinExistence type="predicted"/>
<evidence type="ECO:0000256" key="3">
    <source>
        <dbReference type="ARBA" id="ARBA00022723"/>
    </source>
</evidence>
<dbReference type="PROSITE" id="PS50808">
    <property type="entry name" value="ZF_BED"/>
    <property type="match status" value="1"/>
</dbReference>
<evidence type="ECO:0000256" key="7">
    <source>
        <dbReference type="ARBA" id="ARBA00023125"/>
    </source>
</evidence>
<dbReference type="SMART" id="SM00614">
    <property type="entry name" value="ZnF_BED"/>
    <property type="match status" value="1"/>
</dbReference>
<dbReference type="SUPFAM" id="SSF57667">
    <property type="entry name" value="beta-beta-alpha zinc fingers"/>
    <property type="match status" value="1"/>
</dbReference>